<dbReference type="EMBL" id="AP022575">
    <property type="protein sequence ID" value="BBX72706.1"/>
    <property type="molecule type" value="Genomic_DNA"/>
</dbReference>
<dbReference type="SUPFAM" id="SSF48239">
    <property type="entry name" value="Terpenoid cyclases/Protein prenyltransferases"/>
    <property type="match status" value="2"/>
</dbReference>
<dbReference type="InterPro" id="IPR032696">
    <property type="entry name" value="SQ_cyclase_C"/>
</dbReference>
<dbReference type="AlphaFoldDB" id="A0A7I7MKM4"/>
<feature type="domain" description="Squalene cyclase C-terminal" evidence="1">
    <location>
        <begin position="337"/>
        <end position="423"/>
    </location>
</feature>
<proteinExistence type="predicted"/>
<evidence type="ECO:0000259" key="1">
    <source>
        <dbReference type="Pfam" id="PF13243"/>
    </source>
</evidence>
<organism evidence="2 3">
    <name type="scientific">Mycobacterium shinjukuense</name>
    <dbReference type="NCBI Taxonomy" id="398694"/>
    <lineage>
        <taxon>Bacteria</taxon>
        <taxon>Bacillati</taxon>
        <taxon>Actinomycetota</taxon>
        <taxon>Actinomycetes</taxon>
        <taxon>Mycobacteriales</taxon>
        <taxon>Mycobacteriaceae</taxon>
        <taxon>Mycobacterium</taxon>
    </lineage>
</organism>
<gene>
    <name evidence="2" type="ORF">MSHI_06120</name>
</gene>
<name>A0A7I7MKM4_9MYCO</name>
<evidence type="ECO:0000313" key="2">
    <source>
        <dbReference type="EMBL" id="BBX72706.1"/>
    </source>
</evidence>
<reference evidence="2 3" key="1">
    <citation type="journal article" date="2019" name="Emerg. Microbes Infect.">
        <title>Comprehensive subspecies identification of 175 nontuberculous mycobacteria species based on 7547 genomic profiles.</title>
        <authorList>
            <person name="Matsumoto Y."/>
            <person name="Kinjo T."/>
            <person name="Motooka D."/>
            <person name="Nabeya D."/>
            <person name="Jung N."/>
            <person name="Uechi K."/>
            <person name="Horii T."/>
            <person name="Iida T."/>
            <person name="Fujita J."/>
            <person name="Nakamura S."/>
        </authorList>
    </citation>
    <scope>NUCLEOTIDE SEQUENCE [LARGE SCALE GENOMIC DNA]</scope>
    <source>
        <strain evidence="2 3">JCM 14233</strain>
    </source>
</reference>
<dbReference type="KEGG" id="mshj:MSHI_06120"/>
<dbReference type="Gene3D" id="1.50.10.160">
    <property type="match status" value="1"/>
</dbReference>
<dbReference type="Gene3D" id="1.50.10.20">
    <property type="match status" value="1"/>
</dbReference>
<sequence>MGKAAGQAFSLMGAVERLIGKLGDGRVASSAYSTAWAARWAMDTGPLFPEARDWLRCHQHDDGSWGGIVESPHDRLVSTLAAVLATKDIDESWAKIATQAGCDYLLRHTDAWRHSYGQTLGFDVVAPCLLGHAQAAGLLPARCLDGLQELRAERLLCFAGTSLLERPTSHLYHLEVLEPYVSAGEAAKFMSARGGFFTSTAGTGAVWAATGNDAALRFLQRAHEFSGDGGMPELIIDIFEPAWALYLLSRAGIKPRVATAAGDRLFRLARTVAPARGGLTWTEHVELADSDCTSMVANALHAYGYDVASLTKQLLSFETDQHFLGFMQGERRAAVTANGRVLEAFAREPNRYAHQIAKIVAFLEDTRHEGAWWIDKWHLSPYYATFTVVCGLVGVTPGRLGETWKWLLNTQHADGSWGMAGGLAEETAYAVLALNALEPFFGEPPADSYRRAFDYLRQHAESRNFPELWIGRSLYTPSLVVEAAVLAAISISGAAAKDDLESSRWISRQ</sequence>
<dbReference type="GO" id="GO:0010333">
    <property type="term" value="F:terpene synthase activity"/>
    <property type="evidence" value="ECO:0007669"/>
    <property type="project" value="InterPro"/>
</dbReference>
<dbReference type="PANTHER" id="PTHR31739:SF25">
    <property type="entry name" value="(E,E)-GERANYLLINALOOL SYNTHASE"/>
    <property type="match status" value="1"/>
</dbReference>
<dbReference type="GO" id="GO:0016102">
    <property type="term" value="P:diterpenoid biosynthetic process"/>
    <property type="evidence" value="ECO:0007669"/>
    <property type="project" value="TreeGrafter"/>
</dbReference>
<evidence type="ECO:0000313" key="3">
    <source>
        <dbReference type="Proteomes" id="UP000467236"/>
    </source>
</evidence>
<keyword evidence="3" id="KW-1185">Reference proteome</keyword>
<dbReference type="Pfam" id="PF13243">
    <property type="entry name" value="SQHop_cyclase_C"/>
    <property type="match status" value="1"/>
</dbReference>
<dbReference type="PANTHER" id="PTHR31739">
    <property type="entry name" value="ENT-COPALYL DIPHOSPHATE SYNTHASE, CHLOROPLASTIC"/>
    <property type="match status" value="1"/>
</dbReference>
<dbReference type="InterPro" id="IPR050148">
    <property type="entry name" value="Terpene_synthase-like"/>
</dbReference>
<accession>A0A7I7MKM4</accession>
<dbReference type="RefSeq" id="WP_142272083.1">
    <property type="nucleotide sequence ID" value="NZ_AP022575.1"/>
</dbReference>
<dbReference type="GO" id="GO:0000287">
    <property type="term" value="F:magnesium ion binding"/>
    <property type="evidence" value="ECO:0007669"/>
    <property type="project" value="TreeGrafter"/>
</dbReference>
<dbReference type="InterPro" id="IPR008930">
    <property type="entry name" value="Terpenoid_cyclase/PrenylTrfase"/>
</dbReference>
<dbReference type="Proteomes" id="UP000467236">
    <property type="component" value="Chromosome"/>
</dbReference>
<protein>
    <submittedName>
        <fullName evidence="2">Type B diterpene cyclase</fullName>
    </submittedName>
</protein>
<dbReference type="OrthoDB" id="9758578at2"/>